<protein>
    <submittedName>
        <fullName evidence="4">Ankyrin</fullName>
    </submittedName>
</protein>
<dbReference type="STRING" id="58919.A0A316Z9X4"/>
<dbReference type="EMBL" id="KZ819291">
    <property type="protein sequence ID" value="PWN98369.1"/>
    <property type="molecule type" value="Genomic_DNA"/>
</dbReference>
<dbReference type="SUPFAM" id="SSF48403">
    <property type="entry name" value="Ankyrin repeat"/>
    <property type="match status" value="1"/>
</dbReference>
<accession>A0A316Z9X4</accession>
<keyword evidence="2" id="KW-0040">ANK repeat</keyword>
<evidence type="ECO:0000256" key="2">
    <source>
        <dbReference type="ARBA" id="ARBA00023043"/>
    </source>
</evidence>
<dbReference type="PANTHER" id="PTHR24171:SF9">
    <property type="entry name" value="ANKYRIN REPEAT DOMAIN-CONTAINING PROTEIN 39"/>
    <property type="match status" value="1"/>
</dbReference>
<dbReference type="PANTHER" id="PTHR24171">
    <property type="entry name" value="ANKYRIN REPEAT DOMAIN-CONTAINING PROTEIN 39-RELATED"/>
    <property type="match status" value="1"/>
</dbReference>
<keyword evidence="1" id="KW-0677">Repeat</keyword>
<dbReference type="OrthoDB" id="19174at2759"/>
<gene>
    <name evidence="4" type="ORF">FA09DRAFT_338244</name>
</gene>
<dbReference type="RefSeq" id="XP_025598648.1">
    <property type="nucleotide sequence ID" value="XM_025744081.1"/>
</dbReference>
<feature type="region of interest" description="Disordered" evidence="3">
    <location>
        <begin position="231"/>
        <end position="278"/>
    </location>
</feature>
<dbReference type="InterPro" id="IPR002110">
    <property type="entry name" value="Ankyrin_rpt"/>
</dbReference>
<evidence type="ECO:0000256" key="1">
    <source>
        <dbReference type="ARBA" id="ARBA00022737"/>
    </source>
</evidence>
<evidence type="ECO:0000313" key="4">
    <source>
        <dbReference type="EMBL" id="PWN98369.1"/>
    </source>
</evidence>
<dbReference type="Gene3D" id="1.25.40.20">
    <property type="entry name" value="Ankyrin repeat-containing domain"/>
    <property type="match status" value="1"/>
</dbReference>
<evidence type="ECO:0000313" key="5">
    <source>
        <dbReference type="Proteomes" id="UP000245946"/>
    </source>
</evidence>
<proteinExistence type="predicted"/>
<keyword evidence="5" id="KW-1185">Reference proteome</keyword>
<feature type="compositionally biased region" description="Basic and acidic residues" evidence="3">
    <location>
        <begin position="252"/>
        <end position="278"/>
    </location>
</feature>
<evidence type="ECO:0000256" key="3">
    <source>
        <dbReference type="SAM" id="MobiDB-lite"/>
    </source>
</evidence>
<dbReference type="Proteomes" id="UP000245946">
    <property type="component" value="Unassembled WGS sequence"/>
</dbReference>
<dbReference type="InterPro" id="IPR036770">
    <property type="entry name" value="Ankyrin_rpt-contain_sf"/>
</dbReference>
<feature type="compositionally biased region" description="Low complexity" evidence="3">
    <location>
        <begin position="231"/>
        <end position="251"/>
    </location>
</feature>
<sequence length="278" mass="28307">MPVAVPPASTSQANIWVAAGEGDLARVQALVEGGLSPTVADSNTYTPVHAAASYGQHAVLRYLLSHASAPADAANVRDSDGDTPLFVVEDIPSAMLLLQLGADAKLTNEAGETAAETAEENGHEDLAAYLRSLTGEKPLYDRSGAAAAEEEAEGAAEGASGLSAEAEAAADARADELMAQVEALLAAAALRTGGGTDGEELELTQDEEQRLRDLVGESVLQQIREGWVGAEQAEADGAGEAVQASGAAETAEAAKAEDMDAASRKPDGPESSRVADEA</sequence>
<dbReference type="AlphaFoldDB" id="A0A316Z9X4"/>
<feature type="region of interest" description="Disordered" evidence="3">
    <location>
        <begin position="144"/>
        <end position="163"/>
    </location>
</feature>
<organism evidence="4 5">
    <name type="scientific">Tilletiopsis washingtonensis</name>
    <dbReference type="NCBI Taxonomy" id="58919"/>
    <lineage>
        <taxon>Eukaryota</taxon>
        <taxon>Fungi</taxon>
        <taxon>Dikarya</taxon>
        <taxon>Basidiomycota</taxon>
        <taxon>Ustilaginomycotina</taxon>
        <taxon>Exobasidiomycetes</taxon>
        <taxon>Entylomatales</taxon>
        <taxon>Entylomatales incertae sedis</taxon>
        <taxon>Tilletiopsis</taxon>
    </lineage>
</organism>
<reference evidence="4 5" key="1">
    <citation type="journal article" date="2018" name="Mol. Biol. Evol.">
        <title>Broad Genomic Sampling Reveals a Smut Pathogenic Ancestry of the Fungal Clade Ustilaginomycotina.</title>
        <authorList>
            <person name="Kijpornyongpan T."/>
            <person name="Mondo S.J."/>
            <person name="Barry K."/>
            <person name="Sandor L."/>
            <person name="Lee J."/>
            <person name="Lipzen A."/>
            <person name="Pangilinan J."/>
            <person name="LaButti K."/>
            <person name="Hainaut M."/>
            <person name="Henrissat B."/>
            <person name="Grigoriev I.V."/>
            <person name="Spatafora J.W."/>
            <person name="Aime M.C."/>
        </authorList>
    </citation>
    <scope>NUCLEOTIDE SEQUENCE [LARGE SCALE GENOMIC DNA]</scope>
    <source>
        <strain evidence="4 5">MCA 4186</strain>
    </source>
</reference>
<dbReference type="Pfam" id="PF12796">
    <property type="entry name" value="Ank_2"/>
    <property type="match status" value="1"/>
</dbReference>
<name>A0A316Z9X4_9BASI</name>
<dbReference type="GeneID" id="37271625"/>